<dbReference type="InterPro" id="IPR017853">
    <property type="entry name" value="GH"/>
</dbReference>
<dbReference type="AlphaFoldDB" id="A0A939B8Z9"/>
<keyword evidence="2" id="KW-0378">Hydrolase</keyword>
<organism evidence="5 6">
    <name type="scientific">Bifidobacterium pullorum subsp. saeculare</name>
    <dbReference type="NCBI Taxonomy" id="78257"/>
    <lineage>
        <taxon>Bacteria</taxon>
        <taxon>Bacillati</taxon>
        <taxon>Actinomycetota</taxon>
        <taxon>Actinomycetes</taxon>
        <taxon>Bifidobacteriales</taxon>
        <taxon>Bifidobacteriaceae</taxon>
        <taxon>Bifidobacterium</taxon>
    </lineage>
</organism>
<dbReference type="InterPro" id="IPR036962">
    <property type="entry name" value="Glyco_hydro_3_N_sf"/>
</dbReference>
<evidence type="ECO:0000259" key="4">
    <source>
        <dbReference type="SMART" id="SM01217"/>
    </source>
</evidence>
<dbReference type="SUPFAM" id="SSF51445">
    <property type="entry name" value="(Trans)glycosidases"/>
    <property type="match status" value="1"/>
</dbReference>
<name>A0A939B8Z9_9BIFI</name>
<evidence type="ECO:0000256" key="2">
    <source>
        <dbReference type="ARBA" id="ARBA00022801"/>
    </source>
</evidence>
<keyword evidence="3" id="KW-0812">Transmembrane</keyword>
<feature type="transmembrane region" description="Helical" evidence="3">
    <location>
        <begin position="608"/>
        <end position="629"/>
    </location>
</feature>
<dbReference type="InterPro" id="IPR001764">
    <property type="entry name" value="Glyco_hydro_3_N"/>
</dbReference>
<comment type="similarity">
    <text evidence="1">Belongs to the glycosyl hydrolase 3 family.</text>
</comment>
<dbReference type="GO" id="GO:0005975">
    <property type="term" value="P:carbohydrate metabolic process"/>
    <property type="evidence" value="ECO:0007669"/>
    <property type="project" value="InterPro"/>
</dbReference>
<dbReference type="SMART" id="SM01217">
    <property type="entry name" value="Fn3_like"/>
    <property type="match status" value="1"/>
</dbReference>
<dbReference type="Pfam" id="PF14310">
    <property type="entry name" value="Fn3-like"/>
    <property type="match status" value="1"/>
</dbReference>
<dbReference type="PANTHER" id="PTHR42715">
    <property type="entry name" value="BETA-GLUCOSIDASE"/>
    <property type="match status" value="1"/>
</dbReference>
<dbReference type="EMBL" id="JACLYU010000030">
    <property type="protein sequence ID" value="MBM6700412.1"/>
    <property type="molecule type" value="Genomic_DNA"/>
</dbReference>
<dbReference type="Pfam" id="PF00933">
    <property type="entry name" value="Glyco_hydro_3"/>
    <property type="match status" value="1"/>
</dbReference>
<comment type="caution">
    <text evidence="5">The sequence shown here is derived from an EMBL/GenBank/DDBJ whole genome shotgun (WGS) entry which is preliminary data.</text>
</comment>
<feature type="domain" description="Fibronectin type III-like" evidence="4">
    <location>
        <begin position="135"/>
        <end position="203"/>
    </location>
</feature>
<dbReference type="InterPro" id="IPR013783">
    <property type="entry name" value="Ig-like_fold"/>
</dbReference>
<dbReference type="InterPro" id="IPR026891">
    <property type="entry name" value="Fn3-like"/>
</dbReference>
<evidence type="ECO:0000313" key="5">
    <source>
        <dbReference type="EMBL" id="MBM6700412.1"/>
    </source>
</evidence>
<sequence>MVGINMEDVIGVLDTIKWYLVALGVLLVIAIAVIVGAHWIRKPMRGLVRGNAVLGAVVSVVVVVNLVILIPMSTLIGMALGKSQTVSEATTQQAKELSQQIAGEGFVLLKNDDGLLPLKNVDSINLFGWASENPAYAGGGSGGIEKASANLLDEQKTDLLKPGASQTIDFTIAKDDLASYDYQKAKAWVLEAGDYTISINADSHTVLDSKVVTVPETIVYDGDTTHNGDLKAATNEFDDALGNVTYLSRAGHFANYEQATAKGSDVLPEELRAQYHINKNFDRGTYLDPDATMPTTGAKNGVRLADLRGKSADDPEWDKLLDELSVKEMVDLTSLAGYQTSAAPSVGKVQVIDADGPAAINNNFTGDGSIGFGVATLIAMTWNPDLVHDYGEMMGKMAREMGIAGWYAPGVNIHRSPFGGRNYEFYSEDGTLSGIMATAAIEGCQSQGVYAFIKHFALYDGNSKMVSVRSNEQAIREIYLKPFEMGIKDGKSQALMVSWNYIGVKWAGENSNLLKTVLRDEWGFKGMAISDYFRDNGHGFMNADAALANGVDAMLSTYGAGPNVPTDTSDASTVQYMREACRHILYTVANSWVYENGEPKEPMPAWKVTLIGVDVVIGLLVVGAEVLMVRRYLARKRG</sequence>
<keyword evidence="6" id="KW-1185">Reference proteome</keyword>
<gene>
    <name evidence="5" type="ORF">H7U32_08935</name>
</gene>
<dbReference type="GO" id="GO:0004553">
    <property type="term" value="F:hydrolase activity, hydrolyzing O-glycosyl compounds"/>
    <property type="evidence" value="ECO:0007669"/>
    <property type="project" value="InterPro"/>
</dbReference>
<keyword evidence="3" id="KW-1133">Transmembrane helix</keyword>
<proteinExistence type="inferred from homology"/>
<dbReference type="Gene3D" id="2.60.40.10">
    <property type="entry name" value="Immunoglobulins"/>
    <property type="match status" value="1"/>
</dbReference>
<feature type="transmembrane region" description="Helical" evidence="3">
    <location>
        <begin position="18"/>
        <end position="40"/>
    </location>
</feature>
<accession>A0A939B8Z9</accession>
<dbReference type="InterPro" id="IPR050288">
    <property type="entry name" value="Cellulose_deg_GH3"/>
</dbReference>
<evidence type="ECO:0000313" key="6">
    <source>
        <dbReference type="Proteomes" id="UP000718821"/>
    </source>
</evidence>
<evidence type="ECO:0000256" key="3">
    <source>
        <dbReference type="SAM" id="Phobius"/>
    </source>
</evidence>
<protein>
    <submittedName>
        <fullName evidence="5">Fibronectin type III-like domain-contianing protein</fullName>
    </submittedName>
</protein>
<evidence type="ECO:0000256" key="1">
    <source>
        <dbReference type="ARBA" id="ARBA00005336"/>
    </source>
</evidence>
<dbReference type="RefSeq" id="WP_204469730.1">
    <property type="nucleotide sequence ID" value="NZ_JACLYU010000030.1"/>
</dbReference>
<dbReference type="PANTHER" id="PTHR42715:SF10">
    <property type="entry name" value="BETA-GLUCOSIDASE"/>
    <property type="match status" value="1"/>
</dbReference>
<dbReference type="PRINTS" id="PR00133">
    <property type="entry name" value="GLHYDRLASE3"/>
</dbReference>
<feature type="transmembrane region" description="Helical" evidence="3">
    <location>
        <begin position="52"/>
        <end position="80"/>
    </location>
</feature>
<reference evidence="5" key="1">
    <citation type="submission" date="2020-08" db="EMBL/GenBank/DDBJ databases">
        <authorList>
            <person name="Cejkova D."/>
            <person name="Kubasova T."/>
            <person name="Jahodarova E."/>
            <person name="Rychlik I."/>
        </authorList>
    </citation>
    <scope>NUCLEOTIDE SEQUENCE</scope>
    <source>
        <strain evidence="5">An836</strain>
    </source>
</reference>
<keyword evidence="3" id="KW-0472">Membrane</keyword>
<dbReference type="Gene3D" id="3.20.20.300">
    <property type="entry name" value="Glycoside hydrolase, family 3, N-terminal domain"/>
    <property type="match status" value="1"/>
</dbReference>
<dbReference type="Proteomes" id="UP000718821">
    <property type="component" value="Unassembled WGS sequence"/>
</dbReference>
<reference evidence="5" key="2">
    <citation type="journal article" date="2021" name="Sci. Rep.">
        <title>The distribution of antibiotic resistance genes in chicken gut microbiota commensals.</title>
        <authorList>
            <person name="Juricova H."/>
            <person name="Matiasovicova J."/>
            <person name="Kubasova T."/>
            <person name="Cejkova D."/>
            <person name="Rychlik I."/>
        </authorList>
    </citation>
    <scope>NUCLEOTIDE SEQUENCE</scope>
    <source>
        <strain evidence="5">An836</strain>
    </source>
</reference>